<evidence type="ECO:0000313" key="2">
    <source>
        <dbReference type="Proteomes" id="UP001482620"/>
    </source>
</evidence>
<dbReference type="EMBL" id="JAHRIQ010107557">
    <property type="protein sequence ID" value="MEQ2256644.1"/>
    <property type="molecule type" value="Genomic_DNA"/>
</dbReference>
<dbReference type="Proteomes" id="UP001482620">
    <property type="component" value="Unassembled WGS sequence"/>
</dbReference>
<comment type="caution">
    <text evidence="1">The sequence shown here is derived from an EMBL/GenBank/DDBJ whole genome shotgun (WGS) entry which is preliminary data.</text>
</comment>
<sequence>MAVPWNLQCHRLWPISPWRFYCMQVNYDKILQLHEHPVGLHGFPKYLCNYGLSPHGGSGKESPELLRGNTTEPLVQICGWIQVPSTRNAFPVGLCSTLCNTVYCSLILCVVFLRSFSYVS</sequence>
<accession>A0ABV0VHQ4</accession>
<keyword evidence="2" id="KW-1185">Reference proteome</keyword>
<gene>
    <name evidence="1" type="ORF">ILYODFUR_026219</name>
</gene>
<protein>
    <submittedName>
        <fullName evidence="1">Uncharacterized protein</fullName>
    </submittedName>
</protein>
<name>A0ABV0VHQ4_9TELE</name>
<proteinExistence type="predicted"/>
<organism evidence="1 2">
    <name type="scientific">Ilyodon furcidens</name>
    <name type="common">goldbreast splitfin</name>
    <dbReference type="NCBI Taxonomy" id="33524"/>
    <lineage>
        <taxon>Eukaryota</taxon>
        <taxon>Metazoa</taxon>
        <taxon>Chordata</taxon>
        <taxon>Craniata</taxon>
        <taxon>Vertebrata</taxon>
        <taxon>Euteleostomi</taxon>
        <taxon>Actinopterygii</taxon>
        <taxon>Neopterygii</taxon>
        <taxon>Teleostei</taxon>
        <taxon>Neoteleostei</taxon>
        <taxon>Acanthomorphata</taxon>
        <taxon>Ovalentaria</taxon>
        <taxon>Atherinomorphae</taxon>
        <taxon>Cyprinodontiformes</taxon>
        <taxon>Goodeidae</taxon>
        <taxon>Ilyodon</taxon>
    </lineage>
</organism>
<evidence type="ECO:0000313" key="1">
    <source>
        <dbReference type="EMBL" id="MEQ2256644.1"/>
    </source>
</evidence>
<reference evidence="1 2" key="1">
    <citation type="submission" date="2021-06" db="EMBL/GenBank/DDBJ databases">
        <authorList>
            <person name="Palmer J.M."/>
        </authorList>
    </citation>
    <scope>NUCLEOTIDE SEQUENCE [LARGE SCALE GENOMIC DNA]</scope>
    <source>
        <strain evidence="2">if_2019</strain>
        <tissue evidence="1">Muscle</tissue>
    </source>
</reference>